<feature type="region of interest" description="Disordered" evidence="6">
    <location>
        <begin position="470"/>
        <end position="518"/>
    </location>
</feature>
<sequence>MCKRTSSHGPTAWDSSQAHEPSASDTSGSHAVYTMENILSSLNGLTETWLALGSASYHIDLKHTLLSGLGLLLLYIWYLIWRLLIQTLRRKRNAPKRQNSIRRHKRKAFKRRRVSQKDPEEGRKLQTILQSPGKPYDPTGFRQLLCPDPLCNVCNKASTQVSHLLSQAPPEDGAASVSSLPSTAPATEASIALPSHRPGSPAPKAPPCTSLSILSRNRITPLGGKSPPIPRSASVAPQATAPLTPAALLAKTPRRTHASSPYLFPDATQEAQLALQAKVPQSPVESPRERSPNVSTAKSTAYQPASSRPRLTAEDQPLTDLASSRPRLTAEDQPLTDLAQPPLESYASRGSYQRLAEAHAVEPGDHLSPNPNVLALFKKQEKGDTDVTLYKLKKEKAVSFSMPPNTLGEASASRAGLENSEVSCLLGSEKGTPGSPHLQQPSPLKSSEDQSENKDTQLFWGLPSLHSESLKHEAANSGNSYPGRDSFNKMAKASTGSDASKLTYPTPLPLPESDQQRQILPQSQIKPDSLANSKAQTQPLTQFLPPSPQSQLRICGVRFHSIKDEAQPLTPSEIQQLEYNLLQKALQSFLGLPTLTQRFQDGFFPSPPKISLTRSSSKVHDPKTILPGDFPLCHPLERKLEHHLRKRLVQRRWGLPQRIRDSLSFMSPQSEIPEVPKPRSTHGLSWISLYKFNANRNLPSFGASQSGSFYRKPLGIHPLKEKYIKVQRQCPEIDQRDHIQGNSSGVTKSSVHSNSETDPELQPGNMSGMFSKDSWVKGCQKECETFLQEHLGKNTKEISGGDMSHAVGGSGRSMNTAQPPAETSPRQMAPSAGEEDALMKHLHSLVLSDSKEKMLEEHITAFSRRMASNLPQRVEESLESYLTKAEPSRPFAQQHVRAHGVSGADSDESSRRLQRNTTGDRMGTGNSVPTQQRPLPAPSPVGHSQPTSENKKVCVDKDLSTAPRGREPPQRWTDSMADKGVLQQSGSDIRPGPELPVSPGGPTHQRLASGTHTQGSQGERSWEDGSVAEGSTQRHKGEQLPGPHPQSTKILKGTQGLCSPESHVTACQSLQGMPVPHSSETPDSKSQVSTEVLPNSEGGTHIHVPDLPAMPLAPEGMTSKPQGPSSGDMAVSQVLHVHLPTVDISMESPQGPWVPAYVLGKRKNKDCPPASRGLPPLATEAGKLGGGDAGLETSQSRGKRTVFRPGHQRKHKDTHLPQH</sequence>
<feature type="compositionally biased region" description="Polar residues" evidence="6">
    <location>
        <begin position="292"/>
        <end position="306"/>
    </location>
</feature>
<feature type="region of interest" description="Disordered" evidence="6">
    <location>
        <begin position="887"/>
        <end position="1128"/>
    </location>
</feature>
<feature type="compositionally biased region" description="Polar residues" evidence="6">
    <location>
        <begin position="7"/>
        <end position="28"/>
    </location>
</feature>
<feature type="compositionally biased region" description="Basic and acidic residues" evidence="6">
    <location>
        <begin position="949"/>
        <end position="969"/>
    </location>
</feature>
<feature type="region of interest" description="Disordered" evidence="6">
    <location>
        <begin position="794"/>
        <end position="834"/>
    </location>
</feature>
<keyword evidence="11" id="KW-1185">Reference proteome</keyword>
<feature type="region of interest" description="Disordered" evidence="6">
    <location>
        <begin position="95"/>
        <end position="123"/>
    </location>
</feature>
<evidence type="ECO:0000313" key="11">
    <source>
        <dbReference type="Proteomes" id="UP001623349"/>
    </source>
</evidence>
<comment type="subcellular location">
    <subcellularLocation>
        <location evidence="1">Membrane</location>
        <topology evidence="1">Single-pass membrane protein</topology>
    </subcellularLocation>
</comment>
<feature type="compositionally biased region" description="Polar residues" evidence="6">
    <location>
        <begin position="740"/>
        <end position="756"/>
    </location>
</feature>
<dbReference type="Pfam" id="PF14650">
    <property type="entry name" value="FAM75"/>
    <property type="match status" value="1"/>
</dbReference>
<evidence type="ECO:0000256" key="4">
    <source>
        <dbReference type="ARBA" id="ARBA00023136"/>
    </source>
</evidence>
<dbReference type="InterPro" id="IPR039509">
    <property type="entry name" value="SPATA31"/>
</dbReference>
<evidence type="ECO:0000259" key="9">
    <source>
        <dbReference type="Pfam" id="PF15371"/>
    </source>
</evidence>
<dbReference type="EMBL" id="BAAFST010000013">
    <property type="protein sequence ID" value="GAB1298270.1"/>
    <property type="molecule type" value="Genomic_DNA"/>
</dbReference>
<feature type="transmembrane region" description="Helical" evidence="7">
    <location>
        <begin position="65"/>
        <end position="84"/>
    </location>
</feature>
<evidence type="ECO:0000313" key="10">
    <source>
        <dbReference type="EMBL" id="GAB1298270.1"/>
    </source>
</evidence>
<evidence type="ECO:0000256" key="3">
    <source>
        <dbReference type="ARBA" id="ARBA00022989"/>
    </source>
</evidence>
<feature type="compositionally biased region" description="Polar residues" evidence="6">
    <location>
        <begin position="915"/>
        <end position="933"/>
    </location>
</feature>
<feature type="compositionally biased region" description="Basic residues" evidence="6">
    <location>
        <begin position="1197"/>
        <end position="1213"/>
    </location>
</feature>
<feature type="compositionally biased region" description="Polar residues" evidence="6">
    <location>
        <begin position="1006"/>
        <end position="1019"/>
    </location>
</feature>
<reference evidence="10 11" key="1">
    <citation type="submission" date="2024-08" db="EMBL/GenBank/DDBJ databases">
        <title>The draft genome of Apodemus speciosus.</title>
        <authorList>
            <person name="Nabeshima K."/>
            <person name="Suzuki S."/>
            <person name="Onuma M."/>
        </authorList>
    </citation>
    <scope>NUCLEOTIDE SEQUENCE [LARGE SCALE GENOMIC DNA]</scope>
    <source>
        <strain evidence="10">IB14-021</strain>
    </source>
</reference>
<dbReference type="PANTHER" id="PTHR21859:SF61">
    <property type="entry name" value="SPERMATOGENESIS ASSOCIATED 31 SUBFAMILY D, MEMBER 1A"/>
    <property type="match status" value="1"/>
</dbReference>
<organism evidence="10 11">
    <name type="scientific">Apodemus speciosus</name>
    <name type="common">Large Japanese field mouse</name>
    <dbReference type="NCBI Taxonomy" id="105296"/>
    <lineage>
        <taxon>Eukaryota</taxon>
        <taxon>Metazoa</taxon>
        <taxon>Chordata</taxon>
        <taxon>Craniata</taxon>
        <taxon>Vertebrata</taxon>
        <taxon>Euteleostomi</taxon>
        <taxon>Mammalia</taxon>
        <taxon>Eutheria</taxon>
        <taxon>Euarchontoglires</taxon>
        <taxon>Glires</taxon>
        <taxon>Rodentia</taxon>
        <taxon>Myomorpha</taxon>
        <taxon>Muroidea</taxon>
        <taxon>Muridae</taxon>
        <taxon>Murinae</taxon>
        <taxon>Apodemus</taxon>
    </lineage>
</organism>
<dbReference type="PANTHER" id="PTHR21859">
    <property type="entry name" value="ACROSOME-SPECIFIC PROTEIN"/>
    <property type="match status" value="1"/>
</dbReference>
<evidence type="ECO:0000256" key="2">
    <source>
        <dbReference type="ARBA" id="ARBA00022692"/>
    </source>
</evidence>
<evidence type="ECO:0000256" key="6">
    <source>
        <dbReference type="SAM" id="MobiDB-lite"/>
    </source>
</evidence>
<evidence type="ECO:0000256" key="1">
    <source>
        <dbReference type="ARBA" id="ARBA00004167"/>
    </source>
</evidence>
<proteinExistence type="inferred from homology"/>
<dbReference type="Proteomes" id="UP001623349">
    <property type="component" value="Unassembled WGS sequence"/>
</dbReference>
<protein>
    <submittedName>
        <fullName evidence="10">Spermatogenesis-associated 31 subfamily D, member 1A</fullName>
    </submittedName>
</protein>
<keyword evidence="3 7" id="KW-1133">Transmembrane helix</keyword>
<feature type="region of interest" description="Disordered" evidence="6">
    <location>
        <begin position="734"/>
        <end position="769"/>
    </location>
</feature>
<feature type="region of interest" description="Disordered" evidence="6">
    <location>
        <begin position="1"/>
        <end position="28"/>
    </location>
</feature>
<feature type="domain" description="SPATA31-like" evidence="9">
    <location>
        <begin position="102"/>
        <end position="185"/>
    </location>
</feature>
<evidence type="ECO:0000259" key="8">
    <source>
        <dbReference type="Pfam" id="PF14650"/>
    </source>
</evidence>
<gene>
    <name evidence="10" type="ORF">APTSU1_001350600</name>
</gene>
<comment type="similarity">
    <text evidence="5">Belongs to the SPATA31 family.</text>
</comment>
<dbReference type="Pfam" id="PF15371">
    <property type="entry name" value="DUF4599"/>
    <property type="match status" value="1"/>
</dbReference>
<feature type="region of interest" description="Disordered" evidence="6">
    <location>
        <begin position="425"/>
        <end position="454"/>
    </location>
</feature>
<comment type="caution">
    <text evidence="10">The sequence shown here is derived from an EMBL/GenBank/DDBJ whole genome shotgun (WGS) entry which is preliminary data.</text>
</comment>
<feature type="compositionally biased region" description="Basic residues" evidence="6">
    <location>
        <begin position="95"/>
        <end position="114"/>
    </location>
</feature>
<evidence type="ECO:0000256" key="7">
    <source>
        <dbReference type="SAM" id="Phobius"/>
    </source>
</evidence>
<feature type="region of interest" description="Disordered" evidence="6">
    <location>
        <begin position="276"/>
        <end position="343"/>
    </location>
</feature>
<accession>A0ABQ0FGF9</accession>
<keyword evidence="2 7" id="KW-0812">Transmembrane</keyword>
<feature type="domain" description="SPATA31" evidence="8">
    <location>
        <begin position="439"/>
        <end position="808"/>
    </location>
</feature>
<keyword evidence="4 7" id="KW-0472">Membrane</keyword>
<name>A0ABQ0FGF9_APOSI</name>
<feature type="compositionally biased region" description="Polar residues" evidence="6">
    <location>
        <begin position="1078"/>
        <end position="1093"/>
    </location>
</feature>
<dbReference type="InterPro" id="IPR027970">
    <property type="entry name" value="SPATA31-like"/>
</dbReference>
<feature type="region of interest" description="Disordered" evidence="6">
    <location>
        <begin position="1166"/>
        <end position="1219"/>
    </location>
</feature>
<evidence type="ECO:0000256" key="5">
    <source>
        <dbReference type="ARBA" id="ARBA00035009"/>
    </source>
</evidence>